<dbReference type="SUPFAM" id="SSF111331">
    <property type="entry name" value="NAD kinase/diacylglycerol kinase-like"/>
    <property type="match status" value="1"/>
</dbReference>
<evidence type="ECO:0000313" key="4">
    <source>
        <dbReference type="EMBL" id="GAA1670713.1"/>
    </source>
</evidence>
<protein>
    <submittedName>
        <fullName evidence="4">Diacylglycerol kinase family protein</fullName>
    </submittedName>
</protein>
<accession>A0ABP4SJ18</accession>
<dbReference type="GO" id="GO:0016301">
    <property type="term" value="F:kinase activity"/>
    <property type="evidence" value="ECO:0007669"/>
    <property type="project" value="UniProtKB-KW"/>
</dbReference>
<dbReference type="PANTHER" id="PTHR12358">
    <property type="entry name" value="SPHINGOSINE KINASE"/>
    <property type="match status" value="1"/>
</dbReference>
<dbReference type="InterPro" id="IPR050187">
    <property type="entry name" value="Lipid_Phosphate_FormReg"/>
</dbReference>
<sequence length="307" mass="33199">MRALLVTNPGATSTTSGTRDVLIHALRSEVDLEVATTHRRGHAAELARQARLDGVEVIVALGGDGTVNELVNGMLADGVSDKVPALAVVPGGSANVFARALGLPNDAIEATSVLLEALRERRTRSIGLGKANDRWFTFCAGLGLDAEIIRRVERARVRGRTATVALYVRSTFAQYLSGTDRSEPMIRLRRPGGTVVDGLSMVVVQNTVPWTYFGRHPVTFTDTASFDAGLDLFAMRGLHPSETAVAAAQLLLMHRKPGGRATYRLRDQESFMVISRRPLALQLDGDYVGESDEVTFESHPNAVRVVL</sequence>
<dbReference type="PANTHER" id="PTHR12358:SF106">
    <property type="entry name" value="LIPID KINASE YEGS"/>
    <property type="match status" value="1"/>
</dbReference>
<gene>
    <name evidence="4" type="ORF">GCM10009765_20170</name>
</gene>
<proteinExistence type="inferred from homology"/>
<dbReference type="InterPro" id="IPR001206">
    <property type="entry name" value="Diacylglycerol_kinase_cat_dom"/>
</dbReference>
<dbReference type="InterPro" id="IPR017438">
    <property type="entry name" value="ATP-NAD_kinase_N"/>
</dbReference>
<dbReference type="Pfam" id="PF00781">
    <property type="entry name" value="DAGK_cat"/>
    <property type="match status" value="1"/>
</dbReference>
<keyword evidence="4" id="KW-0808">Transferase</keyword>
<dbReference type="InterPro" id="IPR016064">
    <property type="entry name" value="NAD/diacylglycerol_kinase_sf"/>
</dbReference>
<keyword evidence="5" id="KW-1185">Reference proteome</keyword>
<name>A0ABP4SJ18_9ACTN</name>
<dbReference type="Proteomes" id="UP001500618">
    <property type="component" value="Unassembled WGS sequence"/>
</dbReference>
<evidence type="ECO:0000313" key="5">
    <source>
        <dbReference type="Proteomes" id="UP001500618"/>
    </source>
</evidence>
<reference evidence="5" key="1">
    <citation type="journal article" date="2019" name="Int. J. Syst. Evol. Microbiol.">
        <title>The Global Catalogue of Microorganisms (GCM) 10K type strain sequencing project: providing services to taxonomists for standard genome sequencing and annotation.</title>
        <authorList>
            <consortium name="The Broad Institute Genomics Platform"/>
            <consortium name="The Broad Institute Genome Sequencing Center for Infectious Disease"/>
            <person name="Wu L."/>
            <person name="Ma J."/>
        </authorList>
    </citation>
    <scope>NUCLEOTIDE SEQUENCE [LARGE SCALE GENOMIC DNA]</scope>
    <source>
        <strain evidence="5">JCM 14718</strain>
    </source>
</reference>
<dbReference type="RefSeq" id="WP_344309217.1">
    <property type="nucleotide sequence ID" value="NZ_BAAANY010000008.1"/>
</dbReference>
<evidence type="ECO:0000259" key="3">
    <source>
        <dbReference type="PROSITE" id="PS50146"/>
    </source>
</evidence>
<organism evidence="4 5">
    <name type="scientific">Fodinicola feengrottensis</name>
    <dbReference type="NCBI Taxonomy" id="435914"/>
    <lineage>
        <taxon>Bacteria</taxon>
        <taxon>Bacillati</taxon>
        <taxon>Actinomycetota</taxon>
        <taxon>Actinomycetes</taxon>
        <taxon>Mycobacteriales</taxon>
        <taxon>Fodinicola</taxon>
    </lineage>
</organism>
<dbReference type="Gene3D" id="2.60.200.40">
    <property type="match status" value="1"/>
</dbReference>
<keyword evidence="4" id="KW-0418">Kinase</keyword>
<comment type="caution">
    <text evidence="4">The sequence shown here is derived from an EMBL/GenBank/DDBJ whole genome shotgun (WGS) entry which is preliminary data.</text>
</comment>
<dbReference type="Gene3D" id="3.40.50.10330">
    <property type="entry name" value="Probable inorganic polyphosphate/atp-NAD kinase, domain 1"/>
    <property type="match status" value="1"/>
</dbReference>
<feature type="domain" description="DAGKc" evidence="3">
    <location>
        <begin position="1"/>
        <end position="135"/>
    </location>
</feature>
<evidence type="ECO:0000256" key="1">
    <source>
        <dbReference type="ARBA" id="ARBA00001946"/>
    </source>
</evidence>
<dbReference type="SMART" id="SM00046">
    <property type="entry name" value="DAGKc"/>
    <property type="match status" value="1"/>
</dbReference>
<evidence type="ECO:0000256" key="2">
    <source>
        <dbReference type="ARBA" id="ARBA00005983"/>
    </source>
</evidence>
<comment type="similarity">
    <text evidence="2">Belongs to the diacylglycerol/lipid kinase family.</text>
</comment>
<dbReference type="EMBL" id="BAAANY010000008">
    <property type="protein sequence ID" value="GAA1670713.1"/>
    <property type="molecule type" value="Genomic_DNA"/>
</dbReference>
<dbReference type="PROSITE" id="PS50146">
    <property type="entry name" value="DAGK"/>
    <property type="match status" value="1"/>
</dbReference>
<comment type="cofactor">
    <cofactor evidence="1">
        <name>Mg(2+)</name>
        <dbReference type="ChEBI" id="CHEBI:18420"/>
    </cofactor>
</comment>